<protein>
    <recommendedName>
        <fullName evidence="7">ABC transmembrane type-1 domain-containing protein</fullName>
    </recommendedName>
</protein>
<evidence type="ECO:0000256" key="5">
    <source>
        <dbReference type="SAM" id="MobiDB-lite"/>
    </source>
</evidence>
<comment type="caution">
    <text evidence="8">The sequence shown here is derived from an EMBL/GenBank/DDBJ whole genome shotgun (WGS) entry which is preliminary data.</text>
</comment>
<evidence type="ECO:0000259" key="7">
    <source>
        <dbReference type="PROSITE" id="PS50929"/>
    </source>
</evidence>
<evidence type="ECO:0000313" key="8">
    <source>
        <dbReference type="EMBL" id="ETO26882.1"/>
    </source>
</evidence>
<feature type="domain" description="ABC transmembrane type-1" evidence="7">
    <location>
        <begin position="81"/>
        <end position="274"/>
    </location>
</feature>
<dbReference type="Proteomes" id="UP000023152">
    <property type="component" value="Unassembled WGS sequence"/>
</dbReference>
<dbReference type="GO" id="GO:0016020">
    <property type="term" value="C:membrane"/>
    <property type="evidence" value="ECO:0007669"/>
    <property type="project" value="UniProtKB-SubCell"/>
</dbReference>
<dbReference type="InterPro" id="IPR011527">
    <property type="entry name" value="ABC1_TM_dom"/>
</dbReference>
<dbReference type="PROSITE" id="PS50929">
    <property type="entry name" value="ABC_TM1F"/>
    <property type="match status" value="1"/>
</dbReference>
<dbReference type="GO" id="GO:0140359">
    <property type="term" value="F:ABC-type transporter activity"/>
    <property type="evidence" value="ECO:0007669"/>
    <property type="project" value="InterPro"/>
</dbReference>
<dbReference type="InterPro" id="IPR036640">
    <property type="entry name" value="ABC1_TM_sf"/>
</dbReference>
<evidence type="ECO:0000256" key="1">
    <source>
        <dbReference type="ARBA" id="ARBA00004141"/>
    </source>
</evidence>
<proteinExistence type="predicted"/>
<dbReference type="OMA" id="LQIRIMQ"/>
<feature type="transmembrane region" description="Helical" evidence="6">
    <location>
        <begin position="121"/>
        <end position="146"/>
    </location>
</feature>
<keyword evidence="2 6" id="KW-0812">Transmembrane</keyword>
<feature type="compositionally biased region" description="Basic and acidic residues" evidence="5">
    <location>
        <begin position="28"/>
        <end position="40"/>
    </location>
</feature>
<feature type="compositionally biased region" description="Polar residues" evidence="5">
    <location>
        <begin position="18"/>
        <end position="27"/>
    </location>
</feature>
<dbReference type="EMBL" id="ASPP01007590">
    <property type="protein sequence ID" value="ETO26882.1"/>
    <property type="molecule type" value="Genomic_DNA"/>
</dbReference>
<name>X6NNE8_RETFI</name>
<evidence type="ECO:0000256" key="6">
    <source>
        <dbReference type="SAM" id="Phobius"/>
    </source>
</evidence>
<organism evidence="8 9">
    <name type="scientific">Reticulomyxa filosa</name>
    <dbReference type="NCBI Taxonomy" id="46433"/>
    <lineage>
        <taxon>Eukaryota</taxon>
        <taxon>Sar</taxon>
        <taxon>Rhizaria</taxon>
        <taxon>Retaria</taxon>
        <taxon>Foraminifera</taxon>
        <taxon>Monothalamids</taxon>
        <taxon>Reticulomyxidae</taxon>
        <taxon>Reticulomyxa</taxon>
    </lineage>
</organism>
<accession>X6NNE8</accession>
<dbReference type="SUPFAM" id="SSF90123">
    <property type="entry name" value="ABC transporter transmembrane region"/>
    <property type="match status" value="1"/>
</dbReference>
<dbReference type="OrthoDB" id="6500128at2759"/>
<evidence type="ECO:0000256" key="4">
    <source>
        <dbReference type="ARBA" id="ARBA00023136"/>
    </source>
</evidence>
<keyword evidence="9" id="KW-1185">Reference proteome</keyword>
<evidence type="ECO:0000313" key="9">
    <source>
        <dbReference type="Proteomes" id="UP000023152"/>
    </source>
</evidence>
<evidence type="ECO:0000256" key="2">
    <source>
        <dbReference type="ARBA" id="ARBA00022692"/>
    </source>
</evidence>
<dbReference type="Gene3D" id="1.20.1560.10">
    <property type="entry name" value="ABC transporter type 1, transmembrane domain"/>
    <property type="match status" value="1"/>
</dbReference>
<dbReference type="InterPro" id="IPR039421">
    <property type="entry name" value="Type_1_exporter"/>
</dbReference>
<keyword evidence="3 6" id="KW-1133">Transmembrane helix</keyword>
<feature type="transmembrane region" description="Helical" evidence="6">
    <location>
        <begin position="77"/>
        <end position="101"/>
    </location>
</feature>
<comment type="subcellular location">
    <subcellularLocation>
        <location evidence="1">Membrane</location>
        <topology evidence="1">Multi-pass membrane protein</topology>
    </subcellularLocation>
</comment>
<dbReference type="Pfam" id="PF00664">
    <property type="entry name" value="ABC_membrane"/>
    <property type="match status" value="1"/>
</dbReference>
<sequence>MTEKTEVTTAGEKENPGANESKQTETNLEIKTEPKTETKTEKKKRKGKHKDDEEEKEDIPDYGGLSRVRKEYGRPLILWYLLGIVSSAAMGCVMPVFATLFREMINSLVYAEKRQKKALDVVYYFIIMGVSALILSVVSFAAWGYYGTKVGVAIRRDYYQILLKQEVAFHDKKNSGRLNAKLISETSDIDNAIGRKWGFLFQRLVTFIVGFVLAFIYSWAMSLVLIACVPALVLTGVIQGMLWKGAGGQNADPFVDAGSFSYEVLLNVRTVVAYPSLLIGKLDEYKDMLADTGPSFWEWD</sequence>
<evidence type="ECO:0000256" key="3">
    <source>
        <dbReference type="ARBA" id="ARBA00022989"/>
    </source>
</evidence>
<dbReference type="PANTHER" id="PTHR43394">
    <property type="entry name" value="ATP-DEPENDENT PERMEASE MDL1, MITOCHONDRIAL"/>
    <property type="match status" value="1"/>
</dbReference>
<feature type="compositionally biased region" description="Basic and acidic residues" evidence="5">
    <location>
        <begin position="1"/>
        <end position="15"/>
    </location>
</feature>
<feature type="transmembrane region" description="Helical" evidence="6">
    <location>
        <begin position="197"/>
        <end position="217"/>
    </location>
</feature>
<keyword evidence="4 6" id="KW-0472">Membrane</keyword>
<gene>
    <name evidence="8" type="ORF">RFI_10251</name>
</gene>
<reference evidence="8 9" key="1">
    <citation type="journal article" date="2013" name="Curr. Biol.">
        <title>The Genome of the Foraminiferan Reticulomyxa filosa.</title>
        <authorList>
            <person name="Glockner G."/>
            <person name="Hulsmann N."/>
            <person name="Schleicher M."/>
            <person name="Noegel A.A."/>
            <person name="Eichinger L."/>
            <person name="Gallinger C."/>
            <person name="Pawlowski J."/>
            <person name="Sierra R."/>
            <person name="Euteneuer U."/>
            <person name="Pillet L."/>
            <person name="Moustafa A."/>
            <person name="Platzer M."/>
            <person name="Groth M."/>
            <person name="Szafranski K."/>
            <person name="Schliwa M."/>
        </authorList>
    </citation>
    <scope>NUCLEOTIDE SEQUENCE [LARGE SCALE GENOMIC DNA]</scope>
</reference>
<dbReference type="AlphaFoldDB" id="X6NNE8"/>
<feature type="region of interest" description="Disordered" evidence="5">
    <location>
        <begin position="1"/>
        <end position="60"/>
    </location>
</feature>
<dbReference type="GO" id="GO:0005524">
    <property type="term" value="F:ATP binding"/>
    <property type="evidence" value="ECO:0007669"/>
    <property type="project" value="InterPro"/>
</dbReference>